<feature type="compositionally biased region" description="Basic and acidic residues" evidence="1">
    <location>
        <begin position="93"/>
        <end position="106"/>
    </location>
</feature>
<comment type="caution">
    <text evidence="3">The sequence shown here is derived from an EMBL/GenBank/DDBJ whole genome shotgun (WGS) entry which is preliminary data.</text>
</comment>
<feature type="domain" description="FHA" evidence="2">
    <location>
        <begin position="846"/>
        <end position="902"/>
    </location>
</feature>
<dbReference type="SMART" id="SM00240">
    <property type="entry name" value="FHA"/>
    <property type="match status" value="1"/>
</dbReference>
<dbReference type="EMBL" id="JANAVB010005599">
    <property type="protein sequence ID" value="KAJ6846110.1"/>
    <property type="molecule type" value="Genomic_DNA"/>
</dbReference>
<reference evidence="3" key="1">
    <citation type="journal article" date="2023" name="GigaByte">
        <title>Genome assembly of the bearded iris, Iris pallida Lam.</title>
        <authorList>
            <person name="Bruccoleri R.E."/>
            <person name="Oakeley E.J."/>
            <person name="Faust A.M.E."/>
            <person name="Altorfer M."/>
            <person name="Dessus-Babus S."/>
            <person name="Burckhardt D."/>
            <person name="Oertli M."/>
            <person name="Naumann U."/>
            <person name="Petersen F."/>
            <person name="Wong J."/>
        </authorList>
    </citation>
    <scope>NUCLEOTIDE SEQUENCE</scope>
    <source>
        <strain evidence="3">GSM-AAB239-AS_SAM_17_03QT</strain>
    </source>
</reference>
<dbReference type="InterPro" id="IPR000253">
    <property type="entry name" value="FHA_dom"/>
</dbReference>
<dbReference type="Proteomes" id="UP001140949">
    <property type="component" value="Unassembled WGS sequence"/>
</dbReference>
<dbReference type="GO" id="GO:0031011">
    <property type="term" value="C:Ino80 complex"/>
    <property type="evidence" value="ECO:0007669"/>
    <property type="project" value="InterPro"/>
</dbReference>
<dbReference type="Pfam" id="PF13325">
    <property type="entry name" value="MCRS_N"/>
    <property type="match status" value="1"/>
</dbReference>
<dbReference type="GO" id="GO:0071339">
    <property type="term" value="C:MLL1 complex"/>
    <property type="evidence" value="ECO:0007669"/>
    <property type="project" value="InterPro"/>
</dbReference>
<dbReference type="CDD" id="cd22687">
    <property type="entry name" value="FHA_MCRS1"/>
    <property type="match status" value="1"/>
</dbReference>
<dbReference type="SUPFAM" id="SSF49879">
    <property type="entry name" value="SMAD/FHA domain"/>
    <property type="match status" value="1"/>
</dbReference>
<proteinExistence type="predicted"/>
<evidence type="ECO:0000259" key="2">
    <source>
        <dbReference type="PROSITE" id="PS50006"/>
    </source>
</evidence>
<accession>A0AAX6HYG1</accession>
<evidence type="ECO:0000313" key="3">
    <source>
        <dbReference type="EMBL" id="KAJ6846110.1"/>
    </source>
</evidence>
<dbReference type="PROSITE" id="PS50006">
    <property type="entry name" value="FHA_DOMAIN"/>
    <property type="match status" value="1"/>
</dbReference>
<dbReference type="PANTHER" id="PTHR13233:SF0">
    <property type="entry name" value="MICROSPHERULE PROTEIN 1"/>
    <property type="match status" value="1"/>
</dbReference>
<dbReference type="GO" id="GO:0002151">
    <property type="term" value="F:G-quadruplex RNA binding"/>
    <property type="evidence" value="ECO:0007669"/>
    <property type="project" value="InterPro"/>
</dbReference>
<reference evidence="3" key="2">
    <citation type="submission" date="2023-04" db="EMBL/GenBank/DDBJ databases">
        <authorList>
            <person name="Bruccoleri R.E."/>
            <person name="Oakeley E.J."/>
            <person name="Faust A.-M."/>
            <person name="Dessus-Babus S."/>
            <person name="Altorfer M."/>
            <person name="Burckhardt D."/>
            <person name="Oertli M."/>
            <person name="Naumann U."/>
            <person name="Petersen F."/>
            <person name="Wong J."/>
        </authorList>
    </citation>
    <scope>NUCLEOTIDE SEQUENCE</scope>
    <source>
        <strain evidence="3">GSM-AAB239-AS_SAM_17_03QT</strain>
        <tissue evidence="3">Leaf</tissue>
    </source>
</reference>
<name>A0AAX6HYG1_IRIPA</name>
<dbReference type="PANTHER" id="PTHR13233">
    <property type="entry name" value="MICROSPHERULE PROTEIN 1"/>
    <property type="match status" value="1"/>
</dbReference>
<dbReference type="GO" id="GO:0045944">
    <property type="term" value="P:positive regulation of transcription by RNA polymerase II"/>
    <property type="evidence" value="ECO:0007669"/>
    <property type="project" value="TreeGrafter"/>
</dbReference>
<evidence type="ECO:0000313" key="4">
    <source>
        <dbReference type="Proteomes" id="UP001140949"/>
    </source>
</evidence>
<dbReference type="Pfam" id="PF00498">
    <property type="entry name" value="FHA"/>
    <property type="match status" value="1"/>
</dbReference>
<dbReference type="Gene3D" id="2.60.200.20">
    <property type="match status" value="1"/>
</dbReference>
<dbReference type="InterPro" id="IPR025999">
    <property type="entry name" value="MCRS_N"/>
</dbReference>
<organism evidence="3 4">
    <name type="scientific">Iris pallida</name>
    <name type="common">Sweet iris</name>
    <dbReference type="NCBI Taxonomy" id="29817"/>
    <lineage>
        <taxon>Eukaryota</taxon>
        <taxon>Viridiplantae</taxon>
        <taxon>Streptophyta</taxon>
        <taxon>Embryophyta</taxon>
        <taxon>Tracheophyta</taxon>
        <taxon>Spermatophyta</taxon>
        <taxon>Magnoliopsida</taxon>
        <taxon>Liliopsida</taxon>
        <taxon>Asparagales</taxon>
        <taxon>Iridaceae</taxon>
        <taxon>Iridoideae</taxon>
        <taxon>Irideae</taxon>
        <taxon>Iris</taxon>
    </lineage>
</organism>
<sequence>MGAPVEPIEWIPEDDLLLKNAIEAGASLASLAKGAVPFSRRFDIEQLEKRWRTLLYGLGSPEEVSARIARIAEIEGEVAPSNPPKANRSCNPKGKESSPGKQKRESIQSHYYAMRKRIRSKPCPADLGFLLPNASNVGIGSGNGSGDLLKPHDDHQTVSFALTEPLLNHYGHPETGYGGGKHAFPEMMTGDSAANDNVSHLAFHSGHVGSSQDEHPGGIMDRNCLYGYTENISSVPVGEAGCNNGDQSFKHNYAEKVFPNIHGNARISVETSSNAGEIAPPNCSGMRNPYENDNIGPQALANFDSTNVNPESLQTDFVGNDNLSSQVPHSNDSFHQLGYTAPSGMPIWRTMEDMSTPPIAMDRHYKDKDQEVLAMDDNKEVEEQVCDDANKLSDRMCDAGLSNQTILSGSDLMDFSDTYMDFPDDEDLLFIDPEDKDTVDRSCIDHMSSILLSSPSDLQQDDVAKSSDPRAKETSETDVAISEPSCLGESNVILDQMHSGLNNNKGASVIDASVPSTSLGISHNEKDKPCEEFMICLLNTEDQEIPCNDHVIFPVQSFSPFPSTNVEQSSRQRTDVISNSDVLSTDERSIAGDLSKVKDEKVAVAPPCVSSEKASPQTPGVHVLHSYNDCSMEADSSESDSIVGVSNLAGIAIDGPNLCTSAAATSNSVSVAAMKEESTVLGFQKPNSPETFEDFLKNQLEGSDHVKVNPPSIDDNSKEEPIMQVTFQTPLPAQADLVSADIGFSDSAAIIPTSEQDDQISDGEDDVPNFSDIEALILDMDLGPYDQESFLFTKEVSRYQCMDKRKSIVRLEQGARSYMNRAIASQGAFAVFYGRHLKYFIKDPEVSLGRETEDVKVDIDLGREGRANKISRRQAIIKMDEYGIFFLKNTGKFPIFVNSKEVPPKKRIHLLSSSLVEIKDMSFIFEVNDGAVRRYIKNLQESSQENNTCFEWKPNHN</sequence>
<keyword evidence="4" id="KW-1185">Reference proteome</keyword>
<dbReference type="InterPro" id="IPR008984">
    <property type="entry name" value="SMAD_FHA_dom_sf"/>
</dbReference>
<dbReference type="AlphaFoldDB" id="A0AAX6HYG1"/>
<evidence type="ECO:0000256" key="1">
    <source>
        <dbReference type="SAM" id="MobiDB-lite"/>
    </source>
</evidence>
<gene>
    <name evidence="3" type="ORF">M6B38_278705</name>
</gene>
<dbReference type="InterPro" id="IPR037912">
    <property type="entry name" value="MCRS1"/>
</dbReference>
<dbReference type="GO" id="GO:0044545">
    <property type="term" value="C:NSL complex"/>
    <property type="evidence" value="ECO:0007669"/>
    <property type="project" value="TreeGrafter"/>
</dbReference>
<protein>
    <recommendedName>
        <fullName evidence="2">FHA domain-containing protein</fullName>
    </recommendedName>
</protein>
<feature type="compositionally biased region" description="Basic and acidic residues" evidence="1">
    <location>
        <begin position="462"/>
        <end position="475"/>
    </location>
</feature>
<feature type="region of interest" description="Disordered" evidence="1">
    <location>
        <begin position="454"/>
        <end position="481"/>
    </location>
</feature>
<feature type="region of interest" description="Disordered" evidence="1">
    <location>
        <begin position="79"/>
        <end position="106"/>
    </location>
</feature>